<dbReference type="PROSITE" id="PS51671">
    <property type="entry name" value="ACT"/>
    <property type="match status" value="1"/>
</dbReference>
<evidence type="ECO:0000256" key="7">
    <source>
        <dbReference type="ARBA" id="ARBA00022697"/>
    </source>
</evidence>
<dbReference type="PANTHER" id="PTHR43331">
    <property type="entry name" value="HOMOSERINE DEHYDROGENASE"/>
    <property type="match status" value="1"/>
</dbReference>
<dbReference type="AlphaFoldDB" id="A0AAX3BC74"/>
<name>A0AAX3BC74_9SPIR</name>
<dbReference type="InterPro" id="IPR036291">
    <property type="entry name" value="NAD(P)-bd_dom_sf"/>
</dbReference>
<evidence type="ECO:0000256" key="10">
    <source>
        <dbReference type="ARBA" id="ARBA00023167"/>
    </source>
</evidence>
<evidence type="ECO:0000256" key="11">
    <source>
        <dbReference type="PIRSR" id="PIRSR000098-1"/>
    </source>
</evidence>
<dbReference type="SUPFAM" id="SSF51735">
    <property type="entry name" value="NAD(P)-binding Rossmann-fold domains"/>
    <property type="match status" value="1"/>
</dbReference>
<gene>
    <name evidence="16" type="ORF">KDW03_10420</name>
</gene>
<comment type="pathway">
    <text evidence="1 13">Amino-acid biosynthesis; L-threonine biosynthesis; L-threonine from L-aspartate: step 3/5.</text>
</comment>
<feature type="binding site" evidence="12">
    <location>
        <position position="105"/>
    </location>
    <ligand>
        <name>NADPH</name>
        <dbReference type="ChEBI" id="CHEBI:57783"/>
    </ligand>
</feature>
<evidence type="ECO:0000259" key="15">
    <source>
        <dbReference type="PROSITE" id="PS51671"/>
    </source>
</evidence>
<evidence type="ECO:0000313" key="17">
    <source>
        <dbReference type="Proteomes" id="UP001056539"/>
    </source>
</evidence>
<evidence type="ECO:0000313" key="16">
    <source>
        <dbReference type="EMBL" id="URA09884.1"/>
    </source>
</evidence>
<accession>A0AAX3BC74</accession>
<dbReference type="Gene3D" id="3.30.360.10">
    <property type="entry name" value="Dihydrodipicolinate Reductase, domain 2"/>
    <property type="match status" value="1"/>
</dbReference>
<dbReference type="RefSeq" id="WP_271435016.1">
    <property type="nucleotide sequence ID" value="NZ_CP073355.1"/>
</dbReference>
<comment type="catalytic activity">
    <reaction evidence="13">
        <text>L-homoserine + NADP(+) = L-aspartate 4-semialdehyde + NADPH + H(+)</text>
        <dbReference type="Rhea" id="RHEA:15761"/>
        <dbReference type="ChEBI" id="CHEBI:15378"/>
        <dbReference type="ChEBI" id="CHEBI:57476"/>
        <dbReference type="ChEBI" id="CHEBI:57783"/>
        <dbReference type="ChEBI" id="CHEBI:58349"/>
        <dbReference type="ChEBI" id="CHEBI:537519"/>
        <dbReference type="EC" id="1.1.1.3"/>
    </reaction>
</comment>
<organism evidence="16 17">
    <name type="scientific">Thermospira aquatica</name>
    <dbReference type="NCBI Taxonomy" id="2828656"/>
    <lineage>
        <taxon>Bacteria</taxon>
        <taxon>Pseudomonadati</taxon>
        <taxon>Spirochaetota</taxon>
        <taxon>Spirochaetia</taxon>
        <taxon>Brevinematales</taxon>
        <taxon>Thermospiraceae</taxon>
        <taxon>Thermospira</taxon>
    </lineage>
</organism>
<dbReference type="CDD" id="cd04881">
    <property type="entry name" value="ACT_HSDH-Hom"/>
    <property type="match status" value="1"/>
</dbReference>
<evidence type="ECO:0000256" key="5">
    <source>
        <dbReference type="ARBA" id="ARBA00013376"/>
    </source>
</evidence>
<dbReference type="SUPFAM" id="SSF55021">
    <property type="entry name" value="ACT-like"/>
    <property type="match status" value="1"/>
</dbReference>
<feature type="active site" description="Proton donor" evidence="11">
    <location>
        <position position="205"/>
    </location>
</feature>
<keyword evidence="7 13" id="KW-0791">Threonine biosynthesis</keyword>
<dbReference type="InterPro" id="IPR002912">
    <property type="entry name" value="ACT_dom"/>
</dbReference>
<dbReference type="NCBIfam" id="NF004976">
    <property type="entry name" value="PRK06349.1"/>
    <property type="match status" value="1"/>
</dbReference>
<keyword evidence="9 13" id="KW-0560">Oxidoreductase</keyword>
<evidence type="ECO:0000256" key="13">
    <source>
        <dbReference type="RuleBase" id="RU000579"/>
    </source>
</evidence>
<evidence type="ECO:0000256" key="8">
    <source>
        <dbReference type="ARBA" id="ARBA00022857"/>
    </source>
</evidence>
<dbReference type="EMBL" id="CP073355">
    <property type="protein sequence ID" value="URA09884.1"/>
    <property type="molecule type" value="Genomic_DNA"/>
</dbReference>
<dbReference type="InterPro" id="IPR045865">
    <property type="entry name" value="ACT-like_dom_sf"/>
</dbReference>
<keyword evidence="10 13" id="KW-0486">Methionine biosynthesis</keyword>
<proteinExistence type="inferred from homology"/>
<dbReference type="Pfam" id="PF03447">
    <property type="entry name" value="NAD_binding_3"/>
    <property type="match status" value="1"/>
</dbReference>
<dbReference type="FunFam" id="3.30.70.260:FF:000030">
    <property type="entry name" value="Homoserine dehydrogenase"/>
    <property type="match status" value="1"/>
</dbReference>
<dbReference type="InterPro" id="IPR016204">
    <property type="entry name" value="HDH"/>
</dbReference>
<evidence type="ECO:0000256" key="3">
    <source>
        <dbReference type="ARBA" id="ARBA00006753"/>
    </source>
</evidence>
<feature type="binding site" evidence="12">
    <location>
        <begin position="9"/>
        <end position="16"/>
    </location>
    <ligand>
        <name>NADP(+)</name>
        <dbReference type="ChEBI" id="CHEBI:58349"/>
    </ligand>
</feature>
<dbReference type="PROSITE" id="PS01042">
    <property type="entry name" value="HOMOSER_DHGENASE"/>
    <property type="match status" value="1"/>
</dbReference>
<comment type="pathway">
    <text evidence="2 13">Amino-acid biosynthesis; L-methionine biosynthesis via de novo pathway; L-homoserine from L-aspartate: step 3/3.</text>
</comment>
<dbReference type="Gene3D" id="3.40.50.720">
    <property type="entry name" value="NAD(P)-binding Rossmann-like Domain"/>
    <property type="match status" value="1"/>
</dbReference>
<dbReference type="Proteomes" id="UP001056539">
    <property type="component" value="Chromosome"/>
</dbReference>
<dbReference type="InterPro" id="IPR019811">
    <property type="entry name" value="HDH_CS"/>
</dbReference>
<keyword evidence="17" id="KW-1185">Reference proteome</keyword>
<evidence type="ECO:0000256" key="2">
    <source>
        <dbReference type="ARBA" id="ARBA00005062"/>
    </source>
</evidence>
<dbReference type="Pfam" id="PF01842">
    <property type="entry name" value="ACT"/>
    <property type="match status" value="1"/>
</dbReference>
<dbReference type="Pfam" id="PF00742">
    <property type="entry name" value="Homoserine_dh"/>
    <property type="match status" value="1"/>
</dbReference>
<evidence type="ECO:0000256" key="4">
    <source>
        <dbReference type="ARBA" id="ARBA00013213"/>
    </source>
</evidence>
<keyword evidence="8 12" id="KW-0521">NADP</keyword>
<dbReference type="PANTHER" id="PTHR43331:SF1">
    <property type="entry name" value="HOMOSERINE DEHYDROGENASE"/>
    <property type="match status" value="1"/>
</dbReference>
<dbReference type="InterPro" id="IPR001342">
    <property type="entry name" value="HDH_cat"/>
</dbReference>
<evidence type="ECO:0000256" key="6">
    <source>
        <dbReference type="ARBA" id="ARBA00022605"/>
    </source>
</evidence>
<dbReference type="EC" id="1.1.1.3" evidence="4 13"/>
<reference evidence="16" key="1">
    <citation type="submission" date="2021-04" db="EMBL/GenBank/DDBJ databases">
        <authorList>
            <person name="Postec A."/>
        </authorList>
    </citation>
    <scope>NUCLEOTIDE SEQUENCE</scope>
    <source>
        <strain evidence="16">F1F22</strain>
    </source>
</reference>
<evidence type="ECO:0000256" key="14">
    <source>
        <dbReference type="RuleBase" id="RU004171"/>
    </source>
</evidence>
<evidence type="ECO:0000256" key="1">
    <source>
        <dbReference type="ARBA" id="ARBA00005056"/>
    </source>
</evidence>
<feature type="binding site" evidence="12">
    <location>
        <position position="190"/>
    </location>
    <ligand>
        <name>L-homoserine</name>
        <dbReference type="ChEBI" id="CHEBI:57476"/>
    </ligand>
</feature>
<evidence type="ECO:0000256" key="9">
    <source>
        <dbReference type="ARBA" id="ARBA00023002"/>
    </source>
</evidence>
<feature type="domain" description="ACT" evidence="15">
    <location>
        <begin position="349"/>
        <end position="424"/>
    </location>
</feature>
<dbReference type="FunFam" id="3.30.360.10:FF:000005">
    <property type="entry name" value="Homoserine dehydrogenase"/>
    <property type="match status" value="1"/>
</dbReference>
<dbReference type="GO" id="GO:0009086">
    <property type="term" value="P:methionine biosynthetic process"/>
    <property type="evidence" value="ECO:0007669"/>
    <property type="project" value="UniProtKB-KW"/>
</dbReference>
<dbReference type="PIRSF" id="PIRSF000098">
    <property type="entry name" value="Homoser_dehydrog"/>
    <property type="match status" value="1"/>
</dbReference>
<dbReference type="Gene3D" id="3.30.70.260">
    <property type="match status" value="1"/>
</dbReference>
<dbReference type="GO" id="GO:0050661">
    <property type="term" value="F:NADP binding"/>
    <property type="evidence" value="ECO:0007669"/>
    <property type="project" value="InterPro"/>
</dbReference>
<comment type="similarity">
    <text evidence="3 14">Belongs to the homoserine dehydrogenase family.</text>
</comment>
<keyword evidence="6 13" id="KW-0028">Amino-acid biosynthesis</keyword>
<dbReference type="GO" id="GO:0009088">
    <property type="term" value="P:threonine biosynthetic process"/>
    <property type="evidence" value="ECO:0007669"/>
    <property type="project" value="UniProtKB-KW"/>
</dbReference>
<evidence type="ECO:0000256" key="12">
    <source>
        <dbReference type="PIRSR" id="PIRSR000098-2"/>
    </source>
</evidence>
<reference evidence="16" key="2">
    <citation type="submission" date="2022-06" db="EMBL/GenBank/DDBJ databases">
        <title>Thermospira aquatica gen. nov., sp. nov.</title>
        <authorList>
            <person name="Ben Ali Gam Z."/>
            <person name="Labat M."/>
        </authorList>
    </citation>
    <scope>NUCLEOTIDE SEQUENCE</scope>
    <source>
        <strain evidence="16">F1F22</strain>
    </source>
</reference>
<dbReference type="InterPro" id="IPR005106">
    <property type="entry name" value="Asp/hSer_DH_NAD-bd"/>
</dbReference>
<dbReference type="KEGG" id="taqu:KDW03_10420"/>
<dbReference type="SUPFAM" id="SSF55347">
    <property type="entry name" value="Glyceraldehyde-3-phosphate dehydrogenase-like, C-terminal domain"/>
    <property type="match status" value="1"/>
</dbReference>
<dbReference type="GO" id="GO:0004412">
    <property type="term" value="F:homoserine dehydrogenase activity"/>
    <property type="evidence" value="ECO:0007669"/>
    <property type="project" value="UniProtKB-EC"/>
</dbReference>
<sequence>MKTIGIAVVGFGTIGSGVVKILQDLAPLIEKRTGIYPELRWVVDKDITSPRSVKVEKAKLTTDYKEALADPSVEVVVELVGGKGFAYTLIEESLKGGKHVVTANKALLAERGQKLFMLAKEMKKSLLFEASVGGGIPILRTISHSLVGDRIRALYAIVNGTTNYVLTQMALNKSSLEDALKEAQRKGFAEADPTLDMNGDDAAHKLAILATLAFHTELDFSHVHYEGIEHIALEDILHAERMGYTVKLLAIGKRDEDNRLELRVHPTLVPKDNQLAFVHYEYNAILVESEYLGTSMYYGKGAGSHPTATAVVADIMAIAEHSREGNFELFRPYQRLEVKSMDEITSRYYIRFHVLDQTGVLAQIASIFGKYGISIASVLQPEQSETTSVPLIMTTHEARERNMRQAMEEISRLSFIQDKVMMIRIMDGH</sequence>
<protein>
    <recommendedName>
        <fullName evidence="5 13">Homoserine dehydrogenase</fullName>
        <ecNumber evidence="4 13">1.1.1.3</ecNumber>
    </recommendedName>
</protein>